<evidence type="ECO:0000313" key="4">
    <source>
        <dbReference type="Proteomes" id="UP000095284"/>
    </source>
</evidence>
<feature type="compositionally biased region" description="Low complexity" evidence="1">
    <location>
        <begin position="1"/>
        <end position="27"/>
    </location>
</feature>
<evidence type="ECO:0000256" key="1">
    <source>
        <dbReference type="SAM" id="MobiDB-lite"/>
    </source>
</evidence>
<accession>A0A1I7RLW1</accession>
<dbReference type="Proteomes" id="UP000095284">
    <property type="component" value="Unplaced"/>
</dbReference>
<dbReference type="Proteomes" id="UP000659654">
    <property type="component" value="Unassembled WGS sequence"/>
</dbReference>
<gene>
    <name evidence="2" type="ORF">BXYJ_LOCUS6074</name>
</gene>
<dbReference type="WBParaSite" id="BXY_0169600.1">
    <property type="protein sequence ID" value="BXY_0169600.1"/>
    <property type="gene ID" value="BXY_0169600"/>
</dbReference>
<reference evidence="6" key="1">
    <citation type="submission" date="2016-11" db="UniProtKB">
        <authorList>
            <consortium name="WormBaseParasite"/>
        </authorList>
    </citation>
    <scope>IDENTIFICATION</scope>
</reference>
<sequence length="114" mass="12814">MSKISVCSNASSSSSSSKSSILVSQNSTASHSDQHVRFTIPKFSEHVSFERDFFREPSPTPVTSTKTKKSKKNSKIPMDEVEMLRKGLRSQHGQIVHSDSDDDFVEHDFRRILA</sequence>
<proteinExistence type="predicted"/>
<organism evidence="4 6">
    <name type="scientific">Bursaphelenchus xylophilus</name>
    <name type="common">Pinewood nematode worm</name>
    <name type="synonym">Aphelenchoides xylophilus</name>
    <dbReference type="NCBI Taxonomy" id="6326"/>
    <lineage>
        <taxon>Eukaryota</taxon>
        <taxon>Metazoa</taxon>
        <taxon>Ecdysozoa</taxon>
        <taxon>Nematoda</taxon>
        <taxon>Chromadorea</taxon>
        <taxon>Rhabditida</taxon>
        <taxon>Tylenchina</taxon>
        <taxon>Tylenchomorpha</taxon>
        <taxon>Aphelenchoidea</taxon>
        <taxon>Aphelenchoididae</taxon>
        <taxon>Bursaphelenchus</taxon>
    </lineage>
</organism>
<evidence type="ECO:0000313" key="2">
    <source>
        <dbReference type="EMBL" id="CAD5220229.1"/>
    </source>
</evidence>
<keyword evidence="5" id="KW-1185">Reference proteome</keyword>
<evidence type="ECO:0000313" key="6">
    <source>
        <dbReference type="WBParaSite" id="BXY_0169600.1"/>
    </source>
</evidence>
<protein>
    <submittedName>
        <fullName evidence="2">(pine wood nematode) hypothetical protein</fullName>
    </submittedName>
</protein>
<evidence type="ECO:0000313" key="3">
    <source>
        <dbReference type="EMBL" id="CAG9106171.1"/>
    </source>
</evidence>
<name>A0A1I7RLW1_BURXY</name>
<dbReference type="EMBL" id="CAJFCV020000003">
    <property type="protein sequence ID" value="CAG9106171.1"/>
    <property type="molecule type" value="Genomic_DNA"/>
</dbReference>
<dbReference type="Proteomes" id="UP000582659">
    <property type="component" value="Unassembled WGS sequence"/>
</dbReference>
<reference evidence="3" key="2">
    <citation type="submission" date="2020-08" db="EMBL/GenBank/DDBJ databases">
        <authorList>
            <person name="Kikuchi T."/>
        </authorList>
    </citation>
    <scope>NUCLEOTIDE SEQUENCE</scope>
    <source>
        <strain evidence="2">Ka4C1</strain>
    </source>
</reference>
<dbReference type="AlphaFoldDB" id="A0A1I7RLW1"/>
<dbReference type="EMBL" id="CAJFDI010000003">
    <property type="protein sequence ID" value="CAD5220229.1"/>
    <property type="molecule type" value="Genomic_DNA"/>
</dbReference>
<feature type="region of interest" description="Disordered" evidence="1">
    <location>
        <begin position="54"/>
        <end position="79"/>
    </location>
</feature>
<evidence type="ECO:0000313" key="5">
    <source>
        <dbReference type="Proteomes" id="UP000659654"/>
    </source>
</evidence>
<feature type="region of interest" description="Disordered" evidence="1">
    <location>
        <begin position="1"/>
        <end position="36"/>
    </location>
</feature>